<dbReference type="GO" id="GO:0031629">
    <property type="term" value="P:synaptic vesicle fusion to presynaptic active zone membrane"/>
    <property type="evidence" value="ECO:0007669"/>
    <property type="project" value="TreeGrafter"/>
</dbReference>
<dbReference type="GO" id="GO:0005484">
    <property type="term" value="F:SNAP receptor activity"/>
    <property type="evidence" value="ECO:0007669"/>
    <property type="project" value="TreeGrafter"/>
</dbReference>
<dbReference type="SMART" id="SM00397">
    <property type="entry name" value="t_SNARE"/>
    <property type="match status" value="1"/>
</dbReference>
<comment type="similarity">
    <text evidence="2">Belongs to the syntaxin family.</text>
</comment>
<dbReference type="Pfam" id="PF05739">
    <property type="entry name" value="SNARE"/>
    <property type="match status" value="1"/>
</dbReference>
<evidence type="ECO:0000256" key="5">
    <source>
        <dbReference type="ARBA" id="ARBA00023136"/>
    </source>
</evidence>
<dbReference type="Gene3D" id="1.20.5.110">
    <property type="match status" value="1"/>
</dbReference>
<evidence type="ECO:0000259" key="6">
    <source>
        <dbReference type="PROSITE" id="PS50192"/>
    </source>
</evidence>
<dbReference type="PANTHER" id="PTHR19957:SF30">
    <property type="entry name" value="SYNTAXIN-11"/>
    <property type="match status" value="1"/>
</dbReference>
<dbReference type="PROSITE" id="PS50192">
    <property type="entry name" value="T_SNARE"/>
    <property type="match status" value="1"/>
</dbReference>
<reference evidence="7" key="1">
    <citation type="submission" date="2025-08" db="UniProtKB">
        <authorList>
            <consortium name="Ensembl"/>
        </authorList>
    </citation>
    <scope>IDENTIFICATION</scope>
</reference>
<evidence type="ECO:0000256" key="3">
    <source>
        <dbReference type="ARBA" id="ARBA00022448"/>
    </source>
</evidence>
<dbReference type="AlphaFoldDB" id="A0A8C4ZYA9"/>
<evidence type="ECO:0000313" key="8">
    <source>
        <dbReference type="Proteomes" id="UP000694546"/>
    </source>
</evidence>
<dbReference type="SUPFAM" id="SSF47661">
    <property type="entry name" value="t-snare proteins"/>
    <property type="match status" value="1"/>
</dbReference>
<dbReference type="Proteomes" id="UP000694546">
    <property type="component" value="Chromosome 5"/>
</dbReference>
<keyword evidence="4" id="KW-0175">Coiled coil</keyword>
<dbReference type="InterPro" id="IPR000727">
    <property type="entry name" value="T_SNARE_dom"/>
</dbReference>
<dbReference type="GO" id="GO:0000149">
    <property type="term" value="F:SNARE binding"/>
    <property type="evidence" value="ECO:0007669"/>
    <property type="project" value="TreeGrafter"/>
</dbReference>
<name>A0A8C4ZYA9_GADMO</name>
<dbReference type="GeneTree" id="ENSGT01050000244948"/>
<evidence type="ECO:0000256" key="4">
    <source>
        <dbReference type="ARBA" id="ARBA00023054"/>
    </source>
</evidence>
<organism evidence="7 8">
    <name type="scientific">Gadus morhua</name>
    <name type="common">Atlantic cod</name>
    <dbReference type="NCBI Taxonomy" id="8049"/>
    <lineage>
        <taxon>Eukaryota</taxon>
        <taxon>Metazoa</taxon>
        <taxon>Chordata</taxon>
        <taxon>Craniata</taxon>
        <taxon>Vertebrata</taxon>
        <taxon>Euteleostomi</taxon>
        <taxon>Actinopterygii</taxon>
        <taxon>Neopterygii</taxon>
        <taxon>Teleostei</taxon>
        <taxon>Neoteleostei</taxon>
        <taxon>Acanthomorphata</taxon>
        <taxon>Zeiogadaria</taxon>
        <taxon>Gadariae</taxon>
        <taxon>Gadiformes</taxon>
        <taxon>Gadoidei</taxon>
        <taxon>Gadidae</taxon>
        <taxon>Gadus</taxon>
    </lineage>
</organism>
<protein>
    <submittedName>
        <fullName evidence="7">Syntaxin 11a</fullName>
    </submittedName>
</protein>
<comment type="subcellular location">
    <subcellularLocation>
        <location evidence="1">Endomembrane system</location>
        <topology evidence="1">Peripheral membrane protein</topology>
    </subcellularLocation>
</comment>
<dbReference type="GO" id="GO:0031201">
    <property type="term" value="C:SNARE complex"/>
    <property type="evidence" value="ECO:0007669"/>
    <property type="project" value="TreeGrafter"/>
</dbReference>
<accession>A0A8C4ZYA9</accession>
<reference evidence="7" key="2">
    <citation type="submission" date="2025-09" db="UniProtKB">
        <authorList>
            <consortium name="Ensembl"/>
        </authorList>
    </citation>
    <scope>IDENTIFICATION</scope>
</reference>
<dbReference type="Ensembl" id="ENSGMOT00000033439.1">
    <property type="protein sequence ID" value="ENSGMOP00000024370.1"/>
    <property type="gene ID" value="ENSGMOG00000034568.1"/>
</dbReference>
<proteinExistence type="inferred from homology"/>
<evidence type="ECO:0000313" key="7">
    <source>
        <dbReference type="Ensembl" id="ENSGMOP00000024370.1"/>
    </source>
</evidence>
<keyword evidence="5" id="KW-0472">Membrane</keyword>
<keyword evidence="3" id="KW-0813">Transport</keyword>
<dbReference type="PANTHER" id="PTHR19957">
    <property type="entry name" value="SYNTAXIN"/>
    <property type="match status" value="1"/>
</dbReference>
<dbReference type="FunFam" id="1.20.5.110:FF:000022">
    <property type="entry name" value="Syntaxin 19"/>
    <property type="match status" value="1"/>
</dbReference>
<evidence type="ECO:0000256" key="2">
    <source>
        <dbReference type="ARBA" id="ARBA00009063"/>
    </source>
</evidence>
<dbReference type="GO" id="GO:0048787">
    <property type="term" value="C:presynaptic active zone membrane"/>
    <property type="evidence" value="ECO:0007669"/>
    <property type="project" value="TreeGrafter"/>
</dbReference>
<keyword evidence="8" id="KW-1185">Reference proteome</keyword>
<feature type="domain" description="T-SNARE coiled-coil homology" evidence="6">
    <location>
        <begin position="26"/>
        <end position="88"/>
    </location>
</feature>
<dbReference type="GO" id="GO:0048278">
    <property type="term" value="P:vesicle docking"/>
    <property type="evidence" value="ECO:0007669"/>
    <property type="project" value="TreeGrafter"/>
</dbReference>
<sequence length="128" mass="14482">MIQTGEWGAFSENLLTDGRTGARLALTEIEQRHRELVELEGRIGEVRELFFQMALLVEEQGFMLDNIQANVSATQDYVTKANEQIRLAVKYKKDNPCRKLCCYLFGNCLVALRINLSIVGPKGNEIFG</sequence>
<dbReference type="GO" id="GO:0008021">
    <property type="term" value="C:synaptic vesicle"/>
    <property type="evidence" value="ECO:0007669"/>
    <property type="project" value="TreeGrafter"/>
</dbReference>
<dbReference type="InterPro" id="IPR045242">
    <property type="entry name" value="Syntaxin"/>
</dbReference>
<dbReference type="InterPro" id="IPR010989">
    <property type="entry name" value="SNARE"/>
</dbReference>
<evidence type="ECO:0000256" key="1">
    <source>
        <dbReference type="ARBA" id="ARBA00004184"/>
    </source>
</evidence>
<dbReference type="GO" id="GO:0006886">
    <property type="term" value="P:intracellular protein transport"/>
    <property type="evidence" value="ECO:0007669"/>
    <property type="project" value="TreeGrafter"/>
</dbReference>
<dbReference type="OMA" id="SCKTHIQ"/>